<dbReference type="InterPro" id="IPR003018">
    <property type="entry name" value="GAF"/>
</dbReference>
<dbReference type="RefSeq" id="WP_018386008.1">
    <property type="nucleotide sequence ID" value="NZ_LLZU01000005.1"/>
</dbReference>
<keyword evidence="10" id="KW-0904">Protein phosphatase</keyword>
<comment type="caution">
    <text evidence="19">The sequence shown here is derived from an EMBL/GenBank/DDBJ whole genome shotgun (WGS) entry which is preliminary data.</text>
</comment>
<evidence type="ECO:0000256" key="10">
    <source>
        <dbReference type="ARBA" id="ARBA00022912"/>
    </source>
</evidence>
<reference evidence="19 20" key="1">
    <citation type="submission" date="2015-10" db="EMBL/GenBank/DDBJ databases">
        <title>Draft genome sequence of pyrrolomycin-producing Streptomyces vitaminophilus.</title>
        <authorList>
            <person name="Graham D.E."/>
            <person name="Mahan K.M."/>
            <person name="Klingeman D.M."/>
            <person name="Hettich R.L."/>
            <person name="Parry R.J."/>
        </authorList>
    </citation>
    <scope>NUCLEOTIDE SEQUENCE [LARGE SCALE GENOMIC DNA]</scope>
    <source>
        <strain evidence="19 20">ATCC 31673</strain>
    </source>
</reference>
<keyword evidence="3" id="KW-0808">Transferase</keyword>
<evidence type="ECO:0000256" key="8">
    <source>
        <dbReference type="ARBA" id="ARBA00022840"/>
    </source>
</evidence>
<dbReference type="SUPFAM" id="SSF55781">
    <property type="entry name" value="GAF domain-like"/>
    <property type="match status" value="1"/>
</dbReference>
<comment type="catalytic activity">
    <reaction evidence="12">
        <text>O-phospho-L-seryl-[protein] + H2O = L-seryl-[protein] + phosphate</text>
        <dbReference type="Rhea" id="RHEA:20629"/>
        <dbReference type="Rhea" id="RHEA-COMP:9863"/>
        <dbReference type="Rhea" id="RHEA-COMP:11604"/>
        <dbReference type="ChEBI" id="CHEBI:15377"/>
        <dbReference type="ChEBI" id="CHEBI:29999"/>
        <dbReference type="ChEBI" id="CHEBI:43474"/>
        <dbReference type="ChEBI" id="CHEBI:83421"/>
        <dbReference type="EC" id="3.1.3.16"/>
    </reaction>
</comment>
<dbReference type="SUPFAM" id="SSF55785">
    <property type="entry name" value="PYP-like sensor domain (PAS domain)"/>
    <property type="match status" value="1"/>
</dbReference>
<keyword evidence="8" id="KW-0067">ATP-binding</keyword>
<evidence type="ECO:0000256" key="7">
    <source>
        <dbReference type="ARBA" id="ARBA00022801"/>
    </source>
</evidence>
<keyword evidence="5" id="KW-0547">Nucleotide-binding</keyword>
<keyword evidence="2" id="KW-0597">Phosphoprotein</keyword>
<evidence type="ECO:0000313" key="20">
    <source>
        <dbReference type="Proteomes" id="UP000050867"/>
    </source>
</evidence>
<dbReference type="OrthoDB" id="118142at2"/>
<keyword evidence="11" id="KW-0464">Manganese</keyword>
<dbReference type="Pfam" id="PF07228">
    <property type="entry name" value="SpoIIE"/>
    <property type="match status" value="1"/>
</dbReference>
<dbReference type="EMBL" id="LLZU01000005">
    <property type="protein sequence ID" value="KRV50399.1"/>
    <property type="molecule type" value="Genomic_DNA"/>
</dbReference>
<name>A0A0T6LXE3_WENVI</name>
<feature type="domain" description="GAF" evidence="17">
    <location>
        <begin position="88"/>
        <end position="322"/>
    </location>
</feature>
<evidence type="ECO:0000256" key="15">
    <source>
        <dbReference type="ARBA" id="ARBA00081350"/>
    </source>
</evidence>
<protein>
    <recommendedName>
        <fullName evidence="1">protein-serine/threonine phosphatase</fullName>
        <ecNumber evidence="1">3.1.3.16</ecNumber>
    </recommendedName>
    <alternativeName>
        <fullName evidence="15">Protein-serine/threonine phosphatase</fullName>
    </alternativeName>
    <alternativeName>
        <fullName evidence="14">Serine/threonine-protein kinase</fullName>
    </alternativeName>
</protein>
<evidence type="ECO:0000259" key="18">
    <source>
        <dbReference type="SMART" id="SM00331"/>
    </source>
</evidence>
<feature type="region of interest" description="Disordered" evidence="16">
    <location>
        <begin position="710"/>
        <end position="747"/>
    </location>
</feature>
<dbReference type="InterPro" id="IPR001932">
    <property type="entry name" value="PPM-type_phosphatase-like_dom"/>
</dbReference>
<dbReference type="GO" id="GO:0005524">
    <property type="term" value="F:ATP binding"/>
    <property type="evidence" value="ECO:0007669"/>
    <property type="project" value="UniProtKB-KW"/>
</dbReference>
<comment type="function">
    <text evidence="13">Primarily acts as an independent SigF regulator that is sensitive to the osmosensory signal, mediating the cross talk of PknD with the SigF regulon. Possesses both phosphatase and kinase activities. The kinase domain functions as a classic anti-sigma factor-like kinase to phosphorylate the anti-anti-sigma factor domain at the canonical regulatory site, and the phosphatase domain antagonizes this activity.</text>
</comment>
<dbReference type="InterPro" id="IPR036890">
    <property type="entry name" value="HATPase_C_sf"/>
</dbReference>
<sequence length="747" mass="81948">MHSDQDRAASEAERPRPPEPGRAEALASVDTGVVHWRHGTGQVELDPEAARLLGLPAEPTVLGTGQLRARLHPEDWVELWERAELAREEGSLVEVTLRVVAEDGRVEHVLQTRMRATGEGRVEELVGTLHEQYRPTRLEAAGAESRPPPAEEWRRAREAFLLDAGRALAEAKDTGDVLRVTKALSLPGLTPDGLVVYVREGDVLRVIGTSGYDPEDSWARESMRLDAGHPATEVTRTGRPVYVMTQEEYAERFPYAWNLVRKYDRHSWAILPLIAEGRTVGAWLAAFRAPARFTPDDRAVLTTIARMLGHALERTRLYESERAMADALQRAMLPVRAPQVPGMTVTGRYLPTGTLQVGGDWYDVIPLPNGRTAIVIGDVEGHDAHAAAVMGQLRIALRAYAAEGHRPDAVLTRAGRFLVGLETERFATCLYVEVNPESCELSLARAGHLHPAFRLHDGTSVVRPVPGGLPLGIDPHDEYPVSHLALEPGEVMLILTDGLLEAGGHDLVTGGQRILRVMSEPIGPSLEAMADRFINAVHGPGAWRERGRFSDQRQDDIAFVLLYRETGRAPAPARRTAMTISQAETNRIAYARAEIRATLYDWAVPDLVDTAVLLSCEMLTNVLVHTDSDAALSAELSGTRGHRRLRVEVTDRSDEMPRRRSPGELASSGRGLVLLDALSDAWGVEPRGEGKITWFELAEHRGTSDVALEELDDARLDGGPEPGGGAGEKEPLDAFGLDEEQDQPRGW</sequence>
<feature type="domain" description="PPM-type phosphatase" evidence="18">
    <location>
        <begin position="340"/>
        <end position="564"/>
    </location>
</feature>
<dbReference type="CDD" id="cd16936">
    <property type="entry name" value="HATPase_RsbW-like"/>
    <property type="match status" value="1"/>
</dbReference>
<dbReference type="STRING" id="76728.AQ490_14990"/>
<dbReference type="GO" id="GO:0046872">
    <property type="term" value="F:metal ion binding"/>
    <property type="evidence" value="ECO:0007669"/>
    <property type="project" value="UniProtKB-KW"/>
</dbReference>
<dbReference type="GO" id="GO:0004722">
    <property type="term" value="F:protein serine/threonine phosphatase activity"/>
    <property type="evidence" value="ECO:0007669"/>
    <property type="project" value="UniProtKB-EC"/>
</dbReference>
<keyword evidence="9" id="KW-0460">Magnesium</keyword>
<evidence type="ECO:0000256" key="11">
    <source>
        <dbReference type="ARBA" id="ARBA00023211"/>
    </source>
</evidence>
<dbReference type="InterPro" id="IPR052016">
    <property type="entry name" value="Bact_Sigma-Reg"/>
</dbReference>
<evidence type="ECO:0000256" key="6">
    <source>
        <dbReference type="ARBA" id="ARBA00022777"/>
    </source>
</evidence>
<dbReference type="Gene3D" id="3.30.450.20">
    <property type="entry name" value="PAS domain"/>
    <property type="match status" value="1"/>
</dbReference>
<evidence type="ECO:0000256" key="13">
    <source>
        <dbReference type="ARBA" id="ARBA00056274"/>
    </source>
</evidence>
<evidence type="ECO:0000256" key="9">
    <source>
        <dbReference type="ARBA" id="ARBA00022842"/>
    </source>
</evidence>
<dbReference type="eggNOG" id="COG2208">
    <property type="taxonomic scope" value="Bacteria"/>
</dbReference>
<dbReference type="SUPFAM" id="SSF81606">
    <property type="entry name" value="PP2C-like"/>
    <property type="match status" value="1"/>
</dbReference>
<organism evidence="19 20">
    <name type="scientific">Wenjunlia vitaminophila</name>
    <name type="common">Streptomyces vitaminophilus</name>
    <dbReference type="NCBI Taxonomy" id="76728"/>
    <lineage>
        <taxon>Bacteria</taxon>
        <taxon>Bacillati</taxon>
        <taxon>Actinomycetota</taxon>
        <taxon>Actinomycetes</taxon>
        <taxon>Kitasatosporales</taxon>
        <taxon>Streptomycetaceae</taxon>
        <taxon>Wenjunlia</taxon>
    </lineage>
</organism>
<dbReference type="FunFam" id="3.60.40.10:FF:000005">
    <property type="entry name" value="Serine/threonine protein phosphatase"/>
    <property type="match status" value="1"/>
</dbReference>
<accession>A0A0T6LXE3</accession>
<feature type="region of interest" description="Disordered" evidence="16">
    <location>
        <begin position="1"/>
        <end position="24"/>
    </location>
</feature>
<dbReference type="Pfam" id="PF13185">
    <property type="entry name" value="GAF_2"/>
    <property type="match status" value="1"/>
</dbReference>
<dbReference type="GO" id="GO:0016301">
    <property type="term" value="F:kinase activity"/>
    <property type="evidence" value="ECO:0007669"/>
    <property type="project" value="UniProtKB-KW"/>
</dbReference>
<evidence type="ECO:0000256" key="12">
    <source>
        <dbReference type="ARBA" id="ARBA00047761"/>
    </source>
</evidence>
<evidence type="ECO:0000256" key="3">
    <source>
        <dbReference type="ARBA" id="ARBA00022679"/>
    </source>
</evidence>
<dbReference type="InterPro" id="IPR036457">
    <property type="entry name" value="PPM-type-like_dom_sf"/>
</dbReference>
<evidence type="ECO:0000256" key="1">
    <source>
        <dbReference type="ARBA" id="ARBA00013081"/>
    </source>
</evidence>
<evidence type="ECO:0000256" key="2">
    <source>
        <dbReference type="ARBA" id="ARBA00022553"/>
    </source>
</evidence>
<evidence type="ECO:0000256" key="16">
    <source>
        <dbReference type="SAM" id="MobiDB-lite"/>
    </source>
</evidence>
<dbReference type="InterPro" id="IPR013767">
    <property type="entry name" value="PAS_fold"/>
</dbReference>
<proteinExistence type="predicted"/>
<dbReference type="SMART" id="SM00331">
    <property type="entry name" value="PP2C_SIG"/>
    <property type="match status" value="1"/>
</dbReference>
<dbReference type="AlphaFoldDB" id="A0A0T6LXE3"/>
<evidence type="ECO:0000313" key="19">
    <source>
        <dbReference type="EMBL" id="KRV50399.1"/>
    </source>
</evidence>
<dbReference type="Pfam" id="PF00989">
    <property type="entry name" value="PAS"/>
    <property type="match status" value="1"/>
</dbReference>
<keyword evidence="4" id="KW-0479">Metal-binding</keyword>
<dbReference type="PANTHER" id="PTHR43156">
    <property type="entry name" value="STAGE II SPORULATION PROTEIN E-RELATED"/>
    <property type="match status" value="1"/>
</dbReference>
<dbReference type="Gene3D" id="3.60.40.10">
    <property type="entry name" value="PPM-type phosphatase domain"/>
    <property type="match status" value="1"/>
</dbReference>
<dbReference type="GO" id="GO:0006355">
    <property type="term" value="P:regulation of DNA-templated transcription"/>
    <property type="evidence" value="ECO:0007669"/>
    <property type="project" value="InterPro"/>
</dbReference>
<keyword evidence="20" id="KW-1185">Reference proteome</keyword>
<dbReference type="InterPro" id="IPR035965">
    <property type="entry name" value="PAS-like_dom_sf"/>
</dbReference>
<evidence type="ECO:0000259" key="17">
    <source>
        <dbReference type="SMART" id="SM00065"/>
    </source>
</evidence>
<keyword evidence="7" id="KW-0378">Hydrolase</keyword>
<evidence type="ECO:0000256" key="5">
    <source>
        <dbReference type="ARBA" id="ARBA00022741"/>
    </source>
</evidence>
<gene>
    <name evidence="19" type="ORF">AQ490_14990</name>
</gene>
<dbReference type="InterPro" id="IPR029016">
    <property type="entry name" value="GAF-like_dom_sf"/>
</dbReference>
<feature type="compositionally biased region" description="Basic and acidic residues" evidence="16">
    <location>
        <begin position="1"/>
        <end position="22"/>
    </location>
</feature>
<evidence type="ECO:0000256" key="14">
    <source>
        <dbReference type="ARBA" id="ARBA00075117"/>
    </source>
</evidence>
<evidence type="ECO:0000256" key="4">
    <source>
        <dbReference type="ARBA" id="ARBA00022723"/>
    </source>
</evidence>
<dbReference type="SMART" id="SM00065">
    <property type="entry name" value="GAF"/>
    <property type="match status" value="1"/>
</dbReference>
<keyword evidence="6" id="KW-0418">Kinase</keyword>
<dbReference type="Gene3D" id="3.30.450.40">
    <property type="match status" value="1"/>
</dbReference>
<dbReference type="Gene3D" id="3.30.565.10">
    <property type="entry name" value="Histidine kinase-like ATPase, C-terminal domain"/>
    <property type="match status" value="1"/>
</dbReference>
<dbReference type="Proteomes" id="UP000050867">
    <property type="component" value="Unassembled WGS sequence"/>
</dbReference>
<dbReference type="PANTHER" id="PTHR43156:SF2">
    <property type="entry name" value="STAGE II SPORULATION PROTEIN E"/>
    <property type="match status" value="1"/>
</dbReference>
<dbReference type="EC" id="3.1.3.16" evidence="1"/>